<protein>
    <submittedName>
        <fullName evidence="2">Uncharacterized protein</fullName>
    </submittedName>
</protein>
<proteinExistence type="predicted"/>
<feature type="region of interest" description="Disordered" evidence="1">
    <location>
        <begin position="42"/>
        <end position="63"/>
    </location>
</feature>
<reference evidence="2 3" key="1">
    <citation type="submission" date="2024-04" db="EMBL/GenBank/DDBJ databases">
        <authorList>
            <person name="Fracassetti M."/>
        </authorList>
    </citation>
    <scope>NUCLEOTIDE SEQUENCE [LARGE SCALE GENOMIC DNA]</scope>
</reference>
<accession>A0AAV2CKE9</accession>
<evidence type="ECO:0000313" key="2">
    <source>
        <dbReference type="EMBL" id="CAL1357013.1"/>
    </source>
</evidence>
<name>A0AAV2CKE9_9ROSI</name>
<keyword evidence="3" id="KW-1185">Reference proteome</keyword>
<organism evidence="2 3">
    <name type="scientific">Linum trigynum</name>
    <dbReference type="NCBI Taxonomy" id="586398"/>
    <lineage>
        <taxon>Eukaryota</taxon>
        <taxon>Viridiplantae</taxon>
        <taxon>Streptophyta</taxon>
        <taxon>Embryophyta</taxon>
        <taxon>Tracheophyta</taxon>
        <taxon>Spermatophyta</taxon>
        <taxon>Magnoliopsida</taxon>
        <taxon>eudicotyledons</taxon>
        <taxon>Gunneridae</taxon>
        <taxon>Pentapetalae</taxon>
        <taxon>rosids</taxon>
        <taxon>fabids</taxon>
        <taxon>Malpighiales</taxon>
        <taxon>Linaceae</taxon>
        <taxon>Linum</taxon>
    </lineage>
</organism>
<dbReference type="AlphaFoldDB" id="A0AAV2CKE9"/>
<evidence type="ECO:0000256" key="1">
    <source>
        <dbReference type="SAM" id="MobiDB-lite"/>
    </source>
</evidence>
<sequence length="73" mass="8124">MAVVFAGKVRRVVVFTVDLRSAKFVEGDGESRWQVCCCSENSGNHHPKRSPRRRIGDGAGGRGSFWCVNDRKT</sequence>
<dbReference type="EMBL" id="OZ034813">
    <property type="protein sequence ID" value="CAL1357013.1"/>
    <property type="molecule type" value="Genomic_DNA"/>
</dbReference>
<dbReference type="Proteomes" id="UP001497516">
    <property type="component" value="Chromosome 1"/>
</dbReference>
<evidence type="ECO:0000313" key="3">
    <source>
        <dbReference type="Proteomes" id="UP001497516"/>
    </source>
</evidence>
<gene>
    <name evidence="2" type="ORF">LTRI10_LOCUS4675</name>
</gene>